<evidence type="ECO:0000256" key="1">
    <source>
        <dbReference type="SAM" id="Coils"/>
    </source>
</evidence>
<gene>
    <name evidence="2" type="ORF">DRZ78_00760</name>
</gene>
<keyword evidence="1" id="KW-0175">Coiled coil</keyword>
<evidence type="ECO:0000313" key="2">
    <source>
        <dbReference type="EMBL" id="RLE08619.1"/>
    </source>
</evidence>
<protein>
    <submittedName>
        <fullName evidence="2">Uncharacterized protein</fullName>
    </submittedName>
</protein>
<dbReference type="Proteomes" id="UP000277457">
    <property type="component" value="Unassembled WGS sequence"/>
</dbReference>
<dbReference type="AlphaFoldDB" id="A0A662D6P2"/>
<name>A0A662D6P2_UNCAE</name>
<dbReference type="EMBL" id="QMPY01000015">
    <property type="protein sequence ID" value="RLE08619.1"/>
    <property type="molecule type" value="Genomic_DNA"/>
</dbReference>
<organism evidence="2 3">
    <name type="scientific">Aerophobetes bacterium</name>
    <dbReference type="NCBI Taxonomy" id="2030807"/>
    <lineage>
        <taxon>Bacteria</taxon>
        <taxon>Candidatus Aerophobota</taxon>
    </lineage>
</organism>
<feature type="coiled-coil region" evidence="1">
    <location>
        <begin position="44"/>
        <end position="71"/>
    </location>
</feature>
<evidence type="ECO:0000313" key="3">
    <source>
        <dbReference type="Proteomes" id="UP000277457"/>
    </source>
</evidence>
<proteinExistence type="predicted"/>
<sequence>MPEIRQKEVRESFSDLPALDSLVEQFKQAKHLLVKWVDEMDRVLRESRTSINEFEEALNILAKRVEEWRSILGKTVEGRERKEEEFLTPIRMLSEEDIEKEEEVEREKVFNSTTNISDEEREDVRGYVLALKHGGWNKDKILEALSKREFNRGKLGWEVLNEITEEVFAQENSD</sequence>
<comment type="caution">
    <text evidence="2">The sequence shown here is derived from an EMBL/GenBank/DDBJ whole genome shotgun (WGS) entry which is preliminary data.</text>
</comment>
<accession>A0A662D6P2</accession>
<reference evidence="2 3" key="1">
    <citation type="submission" date="2018-06" db="EMBL/GenBank/DDBJ databases">
        <title>Extensive metabolic versatility and redundancy in microbially diverse, dynamic hydrothermal sediments.</title>
        <authorList>
            <person name="Dombrowski N."/>
            <person name="Teske A."/>
            <person name="Baker B.J."/>
        </authorList>
    </citation>
    <scope>NUCLEOTIDE SEQUENCE [LARGE SCALE GENOMIC DNA]</scope>
    <source>
        <strain evidence="2">B7_G13</strain>
    </source>
</reference>